<dbReference type="eggNOG" id="COG0793">
    <property type="taxonomic scope" value="Bacteria"/>
</dbReference>
<dbReference type="SMART" id="SM00245">
    <property type="entry name" value="TSPc"/>
    <property type="match status" value="1"/>
</dbReference>
<keyword evidence="3 5" id="KW-0378">Hydrolase</keyword>
<dbReference type="PROSITE" id="PS50106">
    <property type="entry name" value="PDZ"/>
    <property type="match status" value="1"/>
</dbReference>
<sequence>MFLRLILITLLLSTTALGLALESSEGPLKFTDEQTKTLQEMIKNLERRHYAAKAYDDNLSMMHLERYIDTLDPRKLYFTIQDVKAFSRHGPLLDDQAKERTLQAAIEVYSIYYERRVARLSGFLDNMAAQIAQLDFNADDYLELDAENLTWADTEEALQVRWRLQFKNDVLNLKLAKKSDEEIVKTLSKRYGYQLKEAQRTTERDVFSVYANALASLYGPHTSYYSPRQSENFDIEMSLSLEGIGALLQLDEDYVKVSRIVPKGPADKHGQLKAADRIIGVAQGPEGEMVDVIGWRLSEVVDLIRGPKGTTVRLEIIPAKSFGSGETQVIEIVRNEVKLEEQAAQADVIEIQRDSRTYRIGVIDIPTFYMDFEAASRGDPNYRSTSRDVRRLLDELEAKHVDAVLIDLRNNGGGSLREANDLTGLFIDYGPTVQIKHSSGNIWRDGKRERGNYYSGPMGVIINRLSASASEIFAGAIQDYGRGLIIGNESFGKGTVQTFAALTEGQLKVTESKFYRISGDSTQHRGVTPDVVLPSLYDPEDIGESTMDFPLPWDQIRAVPRQTYGDYEALLPRLIASSQQRQLAEPHLVLLREQIELANRDREQTRLSLNFEERQKAREERNARWLAIENKRRALEGEEPLLTLEQDDDESAGETDEQEQRNAIDTEHDALLLESAQVITDALAFSQEPLLARPAVK</sequence>
<dbReference type="Pfam" id="PF17804">
    <property type="entry name" value="TSP_NTD"/>
    <property type="match status" value="1"/>
</dbReference>
<evidence type="ECO:0000313" key="9">
    <source>
        <dbReference type="EMBL" id="EGG29961.1"/>
    </source>
</evidence>
<keyword evidence="10" id="KW-1185">Reference proteome</keyword>
<dbReference type="InterPro" id="IPR020992">
    <property type="entry name" value="Tail_Prtase_C"/>
</dbReference>
<dbReference type="NCBIfam" id="TIGR00225">
    <property type="entry name" value="prc"/>
    <property type="match status" value="1"/>
</dbReference>
<dbReference type="Pfam" id="PF00595">
    <property type="entry name" value="PDZ"/>
    <property type="match status" value="1"/>
</dbReference>
<name>F3L116_9GAMM</name>
<evidence type="ECO:0000256" key="2">
    <source>
        <dbReference type="ARBA" id="ARBA00022670"/>
    </source>
</evidence>
<feature type="signal peptide" evidence="8">
    <location>
        <begin position="1"/>
        <end position="20"/>
    </location>
</feature>
<dbReference type="GO" id="GO:0006508">
    <property type="term" value="P:proteolysis"/>
    <property type="evidence" value="ECO:0007669"/>
    <property type="project" value="UniProtKB-KW"/>
</dbReference>
<feature type="chain" id="PRO_5043803012" evidence="8">
    <location>
        <begin position="21"/>
        <end position="697"/>
    </location>
</feature>
<organism evidence="9 10">
    <name type="scientific">Aequoribacter fuscus</name>
    <dbReference type="NCBI Taxonomy" id="2518989"/>
    <lineage>
        <taxon>Bacteria</taxon>
        <taxon>Pseudomonadati</taxon>
        <taxon>Pseudomonadota</taxon>
        <taxon>Gammaproteobacteria</taxon>
        <taxon>Cellvibrionales</taxon>
        <taxon>Halieaceae</taxon>
        <taxon>Aequoribacter</taxon>
    </lineage>
</organism>
<dbReference type="AlphaFoldDB" id="F3L116"/>
<evidence type="ECO:0000256" key="4">
    <source>
        <dbReference type="ARBA" id="ARBA00022825"/>
    </source>
</evidence>
<feature type="coiled-coil region" evidence="6">
    <location>
        <begin position="595"/>
        <end position="622"/>
    </location>
</feature>
<dbReference type="Gene3D" id="2.30.42.10">
    <property type="match status" value="1"/>
</dbReference>
<dbReference type="PANTHER" id="PTHR32060:SF22">
    <property type="entry name" value="CARBOXYL-TERMINAL-PROCESSING PEPTIDASE 3, CHLOROPLASTIC"/>
    <property type="match status" value="1"/>
</dbReference>
<dbReference type="InterPro" id="IPR029045">
    <property type="entry name" value="ClpP/crotonase-like_dom_sf"/>
</dbReference>
<gene>
    <name evidence="9" type="ORF">IMCC3088_1108</name>
</gene>
<evidence type="ECO:0000313" key="10">
    <source>
        <dbReference type="Proteomes" id="UP000005615"/>
    </source>
</evidence>
<dbReference type="PANTHER" id="PTHR32060">
    <property type="entry name" value="TAIL-SPECIFIC PROTEASE"/>
    <property type="match status" value="1"/>
</dbReference>
<evidence type="ECO:0000256" key="3">
    <source>
        <dbReference type="ARBA" id="ARBA00022801"/>
    </source>
</evidence>
<dbReference type="GO" id="GO:0007165">
    <property type="term" value="P:signal transduction"/>
    <property type="evidence" value="ECO:0007669"/>
    <property type="project" value="TreeGrafter"/>
</dbReference>
<accession>F3L116</accession>
<dbReference type="InterPro" id="IPR004447">
    <property type="entry name" value="Peptidase_S41A"/>
</dbReference>
<keyword evidence="8" id="KW-0732">Signal</keyword>
<feature type="compositionally biased region" description="Acidic residues" evidence="7">
    <location>
        <begin position="645"/>
        <end position="657"/>
    </location>
</feature>
<evidence type="ECO:0000256" key="5">
    <source>
        <dbReference type="RuleBase" id="RU004404"/>
    </source>
</evidence>
<dbReference type="Proteomes" id="UP000005615">
    <property type="component" value="Unassembled WGS sequence"/>
</dbReference>
<proteinExistence type="inferred from homology"/>
<evidence type="ECO:0000256" key="7">
    <source>
        <dbReference type="SAM" id="MobiDB-lite"/>
    </source>
</evidence>
<dbReference type="OrthoDB" id="9812068at2"/>
<comment type="similarity">
    <text evidence="1 5">Belongs to the peptidase S41A family.</text>
</comment>
<dbReference type="FunFam" id="3.90.226.10:FF:000090">
    <property type="entry name" value="Tail-specific protease"/>
    <property type="match status" value="1"/>
</dbReference>
<keyword evidence="4 5" id="KW-0720">Serine protease</keyword>
<evidence type="ECO:0000256" key="1">
    <source>
        <dbReference type="ARBA" id="ARBA00009179"/>
    </source>
</evidence>
<dbReference type="STRING" id="2518989.IMCC3088_1108"/>
<evidence type="ECO:0000256" key="6">
    <source>
        <dbReference type="SAM" id="Coils"/>
    </source>
</evidence>
<dbReference type="SUPFAM" id="SSF50156">
    <property type="entry name" value="PDZ domain-like"/>
    <property type="match status" value="1"/>
</dbReference>
<dbReference type="EMBL" id="AEIG01000026">
    <property type="protein sequence ID" value="EGG29961.1"/>
    <property type="molecule type" value="Genomic_DNA"/>
</dbReference>
<feature type="region of interest" description="Disordered" evidence="7">
    <location>
        <begin position="637"/>
        <end position="667"/>
    </location>
</feature>
<comment type="caution">
    <text evidence="9">The sequence shown here is derived from an EMBL/GenBank/DDBJ whole genome shotgun (WGS) entry which is preliminary data.</text>
</comment>
<dbReference type="Pfam" id="PF11818">
    <property type="entry name" value="DUF3340"/>
    <property type="match status" value="1"/>
</dbReference>
<dbReference type="InterPro" id="IPR005151">
    <property type="entry name" value="Tail-specific_protease"/>
</dbReference>
<dbReference type="Pfam" id="PF03572">
    <property type="entry name" value="Peptidase_S41"/>
    <property type="match status" value="1"/>
</dbReference>
<dbReference type="Gene3D" id="3.90.226.10">
    <property type="entry name" value="2-enoyl-CoA Hydratase, Chain A, domain 1"/>
    <property type="match status" value="1"/>
</dbReference>
<keyword evidence="6" id="KW-0175">Coiled coil</keyword>
<dbReference type="CDD" id="cd07560">
    <property type="entry name" value="Peptidase_S41_CPP"/>
    <property type="match status" value="1"/>
</dbReference>
<keyword evidence="2 5" id="KW-0645">Protease</keyword>
<dbReference type="SMART" id="SM00228">
    <property type="entry name" value="PDZ"/>
    <property type="match status" value="1"/>
</dbReference>
<dbReference type="InterPro" id="IPR036034">
    <property type="entry name" value="PDZ_sf"/>
</dbReference>
<dbReference type="SUPFAM" id="SSF52096">
    <property type="entry name" value="ClpP/crotonase"/>
    <property type="match status" value="1"/>
</dbReference>
<reference evidence="9 10" key="1">
    <citation type="journal article" date="2011" name="J. Bacteriol.">
        <title>Genome sequence of strain IMCC3088, a proteorhodopsin-containing marine bacterium belonging to the OM60/NOR5 clade.</title>
        <authorList>
            <person name="Jang Y."/>
            <person name="Oh H.M."/>
            <person name="Kang I."/>
            <person name="Lee K."/>
            <person name="Yang S.J."/>
            <person name="Cho J.C."/>
        </authorList>
    </citation>
    <scope>NUCLEOTIDE SEQUENCE [LARGE SCALE GENOMIC DNA]</scope>
    <source>
        <strain evidence="9 10">IMCC3088</strain>
    </source>
</reference>
<dbReference type="MEROPS" id="S41.001"/>
<dbReference type="InterPro" id="IPR001478">
    <property type="entry name" value="PDZ"/>
</dbReference>
<feature type="compositionally biased region" description="Basic and acidic residues" evidence="7">
    <location>
        <begin position="658"/>
        <end position="667"/>
    </location>
</feature>
<dbReference type="GO" id="GO:0008236">
    <property type="term" value="F:serine-type peptidase activity"/>
    <property type="evidence" value="ECO:0007669"/>
    <property type="project" value="UniProtKB-KW"/>
</dbReference>
<protein>
    <submittedName>
        <fullName evidence="9">Tail-specific protease</fullName>
    </submittedName>
</protein>
<dbReference type="InterPro" id="IPR040573">
    <property type="entry name" value="TSP_N"/>
</dbReference>
<dbReference type="GO" id="GO:0030288">
    <property type="term" value="C:outer membrane-bounded periplasmic space"/>
    <property type="evidence" value="ECO:0007669"/>
    <property type="project" value="TreeGrafter"/>
</dbReference>
<dbReference type="CDD" id="cd06782">
    <property type="entry name" value="cpPDZ_CPP-like"/>
    <property type="match status" value="1"/>
</dbReference>
<dbReference type="GO" id="GO:0004175">
    <property type="term" value="F:endopeptidase activity"/>
    <property type="evidence" value="ECO:0007669"/>
    <property type="project" value="TreeGrafter"/>
</dbReference>
<evidence type="ECO:0000256" key="8">
    <source>
        <dbReference type="SAM" id="SignalP"/>
    </source>
</evidence>